<reference evidence="2 3" key="1">
    <citation type="submission" date="2018-10" db="EMBL/GenBank/DDBJ databases">
        <title>Draft genome sequence of Bacillus salarius IM0101, isolated from a hypersaline soil in Inner Mongolia, China.</title>
        <authorList>
            <person name="Yamprayoonswat W."/>
            <person name="Boonvisut S."/>
            <person name="Jumpathong W."/>
            <person name="Sittihan S."/>
            <person name="Ruangsuj P."/>
            <person name="Wanthongcharoen S."/>
            <person name="Thongpramul N."/>
            <person name="Pimmason S."/>
            <person name="Yu B."/>
            <person name="Yasawong M."/>
        </authorList>
    </citation>
    <scope>NUCLEOTIDE SEQUENCE [LARGE SCALE GENOMIC DNA]</scope>
    <source>
        <strain evidence="2 3">IM0101</strain>
    </source>
</reference>
<evidence type="ECO:0000313" key="2">
    <source>
        <dbReference type="EMBL" id="RSL32658.1"/>
    </source>
</evidence>
<comment type="caution">
    <text evidence="2">The sequence shown here is derived from an EMBL/GenBank/DDBJ whole genome shotgun (WGS) entry which is preliminary data.</text>
</comment>
<name>A0A428N2U2_9BACI</name>
<dbReference type="RefSeq" id="WP_125556578.1">
    <property type="nucleotide sequence ID" value="NZ_RBVX01000013.1"/>
</dbReference>
<feature type="domain" description="HNH" evidence="1">
    <location>
        <begin position="29"/>
        <end position="74"/>
    </location>
</feature>
<evidence type="ECO:0000313" key="3">
    <source>
        <dbReference type="Proteomes" id="UP000275076"/>
    </source>
</evidence>
<organism evidence="2 3">
    <name type="scientific">Salibacterium salarium</name>
    <dbReference type="NCBI Taxonomy" id="284579"/>
    <lineage>
        <taxon>Bacteria</taxon>
        <taxon>Bacillati</taxon>
        <taxon>Bacillota</taxon>
        <taxon>Bacilli</taxon>
        <taxon>Bacillales</taxon>
        <taxon>Bacillaceae</taxon>
    </lineage>
</organism>
<protein>
    <submittedName>
        <fullName evidence="2">HNH endonuclease</fullName>
    </submittedName>
</protein>
<keyword evidence="2" id="KW-0378">Hydrolase</keyword>
<proteinExistence type="predicted"/>
<evidence type="ECO:0000259" key="1">
    <source>
        <dbReference type="Pfam" id="PF01844"/>
    </source>
</evidence>
<gene>
    <name evidence="2" type="ORF">D7Z54_14500</name>
</gene>
<sequence>MKPYAKQFYKNAAWRNCRQAYFVQQHGLCERCSRPGDVVHHKKYITPENINDPDVTLNHENLELLCQTCHNREHLGSSDPLREDVAFDEEGQLIRRDEG</sequence>
<dbReference type="GO" id="GO:0008270">
    <property type="term" value="F:zinc ion binding"/>
    <property type="evidence" value="ECO:0007669"/>
    <property type="project" value="InterPro"/>
</dbReference>
<dbReference type="Pfam" id="PF01844">
    <property type="entry name" value="HNH"/>
    <property type="match status" value="1"/>
</dbReference>
<dbReference type="InterPro" id="IPR002711">
    <property type="entry name" value="HNH"/>
</dbReference>
<dbReference type="Proteomes" id="UP000275076">
    <property type="component" value="Unassembled WGS sequence"/>
</dbReference>
<keyword evidence="2" id="KW-0255">Endonuclease</keyword>
<keyword evidence="3" id="KW-1185">Reference proteome</keyword>
<dbReference type="AlphaFoldDB" id="A0A428N2U2"/>
<dbReference type="GO" id="GO:0004519">
    <property type="term" value="F:endonuclease activity"/>
    <property type="evidence" value="ECO:0007669"/>
    <property type="project" value="UniProtKB-KW"/>
</dbReference>
<accession>A0A428N2U2</accession>
<keyword evidence="2" id="KW-0540">Nuclease</keyword>
<dbReference type="InterPro" id="IPR003615">
    <property type="entry name" value="HNH_nuc"/>
</dbReference>
<dbReference type="OrthoDB" id="9811997at2"/>
<dbReference type="EMBL" id="RBVX01000013">
    <property type="protein sequence ID" value="RSL32658.1"/>
    <property type="molecule type" value="Genomic_DNA"/>
</dbReference>
<dbReference type="CDD" id="cd00085">
    <property type="entry name" value="HNHc"/>
    <property type="match status" value="1"/>
</dbReference>
<dbReference type="GO" id="GO:0003676">
    <property type="term" value="F:nucleic acid binding"/>
    <property type="evidence" value="ECO:0007669"/>
    <property type="project" value="InterPro"/>
</dbReference>